<dbReference type="Proteomes" id="UP000186917">
    <property type="component" value="Unassembled WGS sequence"/>
</dbReference>
<keyword evidence="2 3" id="KW-0961">Cell wall biogenesis/degradation</keyword>
<keyword evidence="1 3" id="KW-0456">Lyase</keyword>
<dbReference type="InterPro" id="IPR009009">
    <property type="entry name" value="RlpA-like_DPBB"/>
</dbReference>
<dbReference type="SUPFAM" id="SSF50685">
    <property type="entry name" value="Barwin-like endoglucanases"/>
    <property type="match status" value="1"/>
</dbReference>
<reference evidence="8" key="1">
    <citation type="submission" date="2017-01" db="EMBL/GenBank/DDBJ databases">
        <authorList>
            <person name="Varghese N."/>
            <person name="Submissions S."/>
        </authorList>
    </citation>
    <scope>NUCLEOTIDE SEQUENCE [LARGE SCALE GENOMIC DNA]</scope>
    <source>
        <strain evidence="8">DSM 21054</strain>
    </source>
</reference>
<comment type="similarity">
    <text evidence="3 4">Belongs to the RlpA family.</text>
</comment>
<feature type="region of interest" description="Disordered" evidence="5">
    <location>
        <begin position="28"/>
        <end position="52"/>
    </location>
</feature>
<organism evidence="7 8">
    <name type="scientific">Filimonas lacunae</name>
    <dbReference type="NCBI Taxonomy" id="477680"/>
    <lineage>
        <taxon>Bacteria</taxon>
        <taxon>Pseudomonadati</taxon>
        <taxon>Bacteroidota</taxon>
        <taxon>Chitinophagia</taxon>
        <taxon>Chitinophagales</taxon>
        <taxon>Chitinophagaceae</taxon>
        <taxon>Filimonas</taxon>
    </lineage>
</organism>
<dbReference type="CDD" id="cd22268">
    <property type="entry name" value="DPBB_RlpA-like"/>
    <property type="match status" value="1"/>
</dbReference>
<keyword evidence="3" id="KW-0472">Membrane</keyword>
<evidence type="ECO:0000256" key="2">
    <source>
        <dbReference type="ARBA" id="ARBA00023316"/>
    </source>
</evidence>
<dbReference type="PANTHER" id="PTHR34183:SF1">
    <property type="entry name" value="ENDOLYTIC PEPTIDOGLYCAN TRANSGLYCOSYLASE RLPA"/>
    <property type="match status" value="1"/>
</dbReference>
<protein>
    <recommendedName>
        <fullName evidence="3">Probable endolytic peptidoglycan transglycosylase RlpA</fullName>
        <ecNumber evidence="3">4.2.2.-</ecNumber>
    </recommendedName>
</protein>
<dbReference type="GO" id="GO:0000270">
    <property type="term" value="P:peptidoglycan metabolic process"/>
    <property type="evidence" value="ECO:0007669"/>
    <property type="project" value="UniProtKB-UniRule"/>
</dbReference>
<dbReference type="GO" id="GO:0008932">
    <property type="term" value="F:lytic endotransglycosylase activity"/>
    <property type="evidence" value="ECO:0007669"/>
    <property type="project" value="UniProtKB-UniRule"/>
</dbReference>
<keyword evidence="8" id="KW-1185">Reference proteome</keyword>
<keyword evidence="3" id="KW-1003">Cell membrane</keyword>
<evidence type="ECO:0000256" key="4">
    <source>
        <dbReference type="RuleBase" id="RU003495"/>
    </source>
</evidence>
<dbReference type="EC" id="4.2.2.-" evidence="3"/>
<evidence type="ECO:0000259" key="6">
    <source>
        <dbReference type="Pfam" id="PF03330"/>
    </source>
</evidence>
<dbReference type="InterPro" id="IPR012997">
    <property type="entry name" value="RplA"/>
</dbReference>
<evidence type="ECO:0000256" key="5">
    <source>
        <dbReference type="SAM" id="MobiDB-lite"/>
    </source>
</evidence>
<feature type="domain" description="RlpA-like protein double-psi beta-barrel" evidence="6">
    <location>
        <begin position="55"/>
        <end position="144"/>
    </location>
</feature>
<dbReference type="PROSITE" id="PS51257">
    <property type="entry name" value="PROKAR_LIPOPROTEIN"/>
    <property type="match status" value="1"/>
</dbReference>
<dbReference type="RefSeq" id="WP_084206445.1">
    <property type="nucleotide sequence ID" value="NZ_AP017422.1"/>
</dbReference>
<evidence type="ECO:0000313" key="8">
    <source>
        <dbReference type="Proteomes" id="UP000186917"/>
    </source>
</evidence>
<proteinExistence type="inferred from homology"/>
<feature type="compositionally biased region" description="Low complexity" evidence="5">
    <location>
        <begin position="40"/>
        <end position="49"/>
    </location>
</feature>
<evidence type="ECO:0000256" key="3">
    <source>
        <dbReference type="HAMAP-Rule" id="MF_02071"/>
    </source>
</evidence>
<dbReference type="PANTHER" id="PTHR34183">
    <property type="entry name" value="ENDOLYTIC PEPTIDOGLYCAN TRANSGLYCOSYLASE RLPA"/>
    <property type="match status" value="1"/>
</dbReference>
<keyword evidence="3" id="KW-0564">Palmitate</keyword>
<dbReference type="NCBIfam" id="TIGR00413">
    <property type="entry name" value="rlpA"/>
    <property type="match status" value="1"/>
</dbReference>
<gene>
    <name evidence="3" type="primary">rlpA</name>
    <name evidence="7" type="ORF">SAMN05421788_109128</name>
</gene>
<dbReference type="GO" id="GO:0071555">
    <property type="term" value="P:cell wall organization"/>
    <property type="evidence" value="ECO:0007669"/>
    <property type="project" value="UniProtKB-KW"/>
</dbReference>
<name>A0A1N7R4S0_9BACT</name>
<keyword evidence="3 7" id="KW-0449">Lipoprotein</keyword>
<dbReference type="InterPro" id="IPR034718">
    <property type="entry name" value="RlpA"/>
</dbReference>
<dbReference type="STRING" id="477680.SAMN05421788_109128"/>
<dbReference type="EMBL" id="FTOR01000009">
    <property type="protein sequence ID" value="SIT30103.1"/>
    <property type="molecule type" value="Genomic_DNA"/>
</dbReference>
<accession>A0A1N7R4S0</accession>
<evidence type="ECO:0000313" key="7">
    <source>
        <dbReference type="EMBL" id="SIT30103.1"/>
    </source>
</evidence>
<dbReference type="Gene3D" id="2.40.40.10">
    <property type="entry name" value="RlpA-like domain"/>
    <property type="match status" value="1"/>
</dbReference>
<dbReference type="GO" id="GO:0005886">
    <property type="term" value="C:plasma membrane"/>
    <property type="evidence" value="ECO:0007669"/>
    <property type="project" value="UniProtKB-SubCell"/>
</dbReference>
<comment type="function">
    <text evidence="3">Lytic transglycosylase with a strong preference for naked glycan strands that lack stem peptides.</text>
</comment>
<dbReference type="Pfam" id="PF03330">
    <property type="entry name" value="DPBB_1"/>
    <property type="match status" value="1"/>
</dbReference>
<dbReference type="HAMAP" id="MF_02071">
    <property type="entry name" value="RlpA"/>
    <property type="match status" value="1"/>
</dbReference>
<evidence type="ECO:0000256" key="1">
    <source>
        <dbReference type="ARBA" id="ARBA00023239"/>
    </source>
</evidence>
<comment type="subcellular location">
    <subcellularLocation>
        <location evidence="3">Cell membrane</location>
        <topology evidence="3">Lipid-anchor</topology>
    </subcellularLocation>
</comment>
<dbReference type="AlphaFoldDB" id="A0A1N7R4S0"/>
<dbReference type="OrthoDB" id="9779128at2"/>
<sequence length="148" mass="16165">MRQKPLILISACTCILILTSCHRQSVPEKSEYSKSKPAKTKTTTPAKSSGKLVKEKGKASYYGNEFDGRKTASGEIFRQSKLTAAHRTLPFGTMVTVKNLANGKSVTVRINDRGPYAKGRLIDLSKSAAQAIDMVRQGVGNVEISYKK</sequence>
<dbReference type="InterPro" id="IPR036908">
    <property type="entry name" value="RlpA-like_sf"/>
</dbReference>